<dbReference type="EMBL" id="LAZR01020717">
    <property type="protein sequence ID" value="KKL87881.1"/>
    <property type="molecule type" value="Genomic_DNA"/>
</dbReference>
<proteinExistence type="predicted"/>
<dbReference type="GO" id="GO:0070004">
    <property type="term" value="F:cysteine-type exopeptidase activity"/>
    <property type="evidence" value="ECO:0007669"/>
    <property type="project" value="InterPro"/>
</dbReference>
<name>A0A0F9GBN0_9ZZZZ</name>
<dbReference type="InterPro" id="IPR005322">
    <property type="entry name" value="Peptidase_C69"/>
</dbReference>
<dbReference type="PANTHER" id="PTHR12994">
    <property type="entry name" value="SECERNIN"/>
    <property type="match status" value="1"/>
</dbReference>
<organism evidence="1">
    <name type="scientific">marine sediment metagenome</name>
    <dbReference type="NCBI Taxonomy" id="412755"/>
    <lineage>
        <taxon>unclassified sequences</taxon>
        <taxon>metagenomes</taxon>
        <taxon>ecological metagenomes</taxon>
    </lineage>
</organism>
<dbReference type="GO" id="GO:0016805">
    <property type="term" value="F:dipeptidase activity"/>
    <property type="evidence" value="ECO:0007669"/>
    <property type="project" value="InterPro"/>
</dbReference>
<feature type="non-terminal residue" evidence="1">
    <location>
        <position position="1"/>
    </location>
</feature>
<dbReference type="PANTHER" id="PTHR12994:SF17">
    <property type="entry name" value="LD30995P"/>
    <property type="match status" value="1"/>
</dbReference>
<sequence length="140" mass="16413">PNLMMNFLRDHEAGICMHGGFESTGSQVSHLRNKKKSIHWFTGTTLPCVSNYKPYAFPIEGQKYYNSGPYSFVNPEWFWCKHQISKLIKRKIELRNIENASILSVADLMNQEEEISEEEFIEKMKVVNLEAWNRSHEMIN</sequence>
<evidence type="ECO:0000313" key="1">
    <source>
        <dbReference type="EMBL" id="KKL87881.1"/>
    </source>
</evidence>
<gene>
    <name evidence="1" type="ORF">LCGC14_1930260</name>
</gene>
<accession>A0A0F9GBN0</accession>
<comment type="caution">
    <text evidence="1">The sequence shown here is derived from an EMBL/GenBank/DDBJ whole genome shotgun (WGS) entry which is preliminary data.</text>
</comment>
<reference evidence="1" key="1">
    <citation type="journal article" date="2015" name="Nature">
        <title>Complex archaea that bridge the gap between prokaryotes and eukaryotes.</title>
        <authorList>
            <person name="Spang A."/>
            <person name="Saw J.H."/>
            <person name="Jorgensen S.L."/>
            <person name="Zaremba-Niedzwiedzka K."/>
            <person name="Martijn J."/>
            <person name="Lind A.E."/>
            <person name="van Eijk R."/>
            <person name="Schleper C."/>
            <person name="Guy L."/>
            <person name="Ettema T.J."/>
        </authorList>
    </citation>
    <scope>NUCLEOTIDE SEQUENCE</scope>
</reference>
<protein>
    <submittedName>
        <fullName evidence="1">Uncharacterized protein</fullName>
    </submittedName>
</protein>
<dbReference type="GO" id="GO:0006508">
    <property type="term" value="P:proteolysis"/>
    <property type="evidence" value="ECO:0007669"/>
    <property type="project" value="InterPro"/>
</dbReference>
<dbReference type="AlphaFoldDB" id="A0A0F9GBN0"/>